<name>A0ABR6GCR9_9HYPH</name>
<proteinExistence type="predicted"/>
<comment type="caution">
    <text evidence="1">The sequence shown here is derived from an EMBL/GenBank/DDBJ whole genome shotgun (WGS) entry which is preliminary data.</text>
</comment>
<dbReference type="EMBL" id="JACHXX010000005">
    <property type="protein sequence ID" value="MBB3163666.1"/>
    <property type="molecule type" value="Genomic_DNA"/>
</dbReference>
<evidence type="ECO:0000313" key="1">
    <source>
        <dbReference type="EMBL" id="MBB3163666.1"/>
    </source>
</evidence>
<protein>
    <submittedName>
        <fullName evidence="1">Uncharacterized protein</fullName>
    </submittedName>
</protein>
<evidence type="ECO:0000313" key="2">
    <source>
        <dbReference type="Proteomes" id="UP000542811"/>
    </source>
</evidence>
<organism evidence="1 2">
    <name type="scientific">Rhizobium laguerreae</name>
    <dbReference type="NCBI Taxonomy" id="1076926"/>
    <lineage>
        <taxon>Bacteria</taxon>
        <taxon>Pseudomonadati</taxon>
        <taxon>Pseudomonadota</taxon>
        <taxon>Alphaproteobacteria</taxon>
        <taxon>Hyphomicrobiales</taxon>
        <taxon>Rhizobiaceae</taxon>
        <taxon>Rhizobium/Agrobacterium group</taxon>
        <taxon>Rhizobium</taxon>
    </lineage>
</organism>
<accession>A0ABR6GCR9</accession>
<keyword evidence="2" id="KW-1185">Reference proteome</keyword>
<gene>
    <name evidence="1" type="ORF">FHS25_004146</name>
</gene>
<sequence length="117" mass="12421">MAAAMAPPAESPVTNTRAVDTVFRNDLCDHPANGKDLAVIPAYVLWVKPIEAEVWIVCPSLLGKQQREAIVLGQSRPPGPNIISGGGLGAAVQDNHKGHVFPALRRQIDVAPQSARV</sequence>
<reference evidence="1 2" key="1">
    <citation type="submission" date="2020-08" db="EMBL/GenBank/DDBJ databases">
        <title>Genomic Encyclopedia of Type Strains, Phase III (KMG-III): the genomes of soil and plant-associated and newly described type strains.</title>
        <authorList>
            <person name="Whitman W."/>
        </authorList>
    </citation>
    <scope>NUCLEOTIDE SEQUENCE [LARGE SCALE GENOMIC DNA]</scope>
    <source>
        <strain evidence="1 2">CECT 8280</strain>
    </source>
</reference>
<dbReference type="Proteomes" id="UP000542811">
    <property type="component" value="Unassembled WGS sequence"/>
</dbReference>